<dbReference type="RefSeq" id="WP_269925772.1">
    <property type="nucleotide sequence ID" value="NZ_JAMKBJ010000003.1"/>
</dbReference>
<dbReference type="PANTHER" id="PTHR43235:SF1">
    <property type="entry name" value="GLUTAMINE AMIDOTRANSFERASE PB2B2.05-RELATED"/>
    <property type="match status" value="1"/>
</dbReference>
<name>A0A9X3LEV4_9BACL</name>
<dbReference type="GO" id="GO:0033969">
    <property type="term" value="F:gamma-glutamyl-gamma-aminobutyrate hydrolase activity"/>
    <property type="evidence" value="ECO:0007669"/>
    <property type="project" value="TreeGrafter"/>
</dbReference>
<dbReference type="EMBL" id="JAMKBJ010000003">
    <property type="protein sequence ID" value="MCZ8536677.1"/>
    <property type="molecule type" value="Genomic_DNA"/>
</dbReference>
<evidence type="ECO:0000313" key="2">
    <source>
        <dbReference type="Proteomes" id="UP001152173"/>
    </source>
</evidence>
<evidence type="ECO:0000313" key="1">
    <source>
        <dbReference type="EMBL" id="MCZ8536677.1"/>
    </source>
</evidence>
<accession>A0A9X3LEV4</accession>
<dbReference type="GO" id="GO:0005829">
    <property type="term" value="C:cytosol"/>
    <property type="evidence" value="ECO:0007669"/>
    <property type="project" value="TreeGrafter"/>
</dbReference>
<organism evidence="1 2">
    <name type="scientific">Paenisporosarcina quisquiliarum</name>
    <dbReference type="NCBI Taxonomy" id="365346"/>
    <lineage>
        <taxon>Bacteria</taxon>
        <taxon>Bacillati</taxon>
        <taxon>Bacillota</taxon>
        <taxon>Bacilli</taxon>
        <taxon>Bacillales</taxon>
        <taxon>Caryophanaceae</taxon>
        <taxon>Paenisporosarcina</taxon>
    </lineage>
</organism>
<dbReference type="GO" id="GO:0006598">
    <property type="term" value="P:polyamine catabolic process"/>
    <property type="evidence" value="ECO:0007669"/>
    <property type="project" value="TreeGrafter"/>
</dbReference>
<dbReference type="InterPro" id="IPR011697">
    <property type="entry name" value="Peptidase_C26"/>
</dbReference>
<dbReference type="InterPro" id="IPR044668">
    <property type="entry name" value="PuuD-like"/>
</dbReference>
<sequence length="240" mass="27043">MKPIVGITAEIKEGGGYFMPCIYPDAVTQAGGIPLLVPLIPGQDIDALCEQIDALFVTGGEDIDPAYYGQDPHVHLGKIAPRLDEMEHALVQKMLELDKPYIGVCRGLHMLNVATGGSLYQSIHSQREEEVMQHKQQAERTHRSHPVKVDKESRMFEMLQEEEFRVNSYHHQACHEVKGPLKVVARAKDGIIEGVESTEHSFVFGFQWHPEEFAKVGDEPSKRVFKAYIDAAIKRKEQDK</sequence>
<dbReference type="PROSITE" id="PS51273">
    <property type="entry name" value="GATASE_TYPE_1"/>
    <property type="match status" value="1"/>
</dbReference>
<dbReference type="Proteomes" id="UP001152173">
    <property type="component" value="Unassembled WGS sequence"/>
</dbReference>
<protein>
    <submittedName>
        <fullName evidence="1">Gamma-glutamyl-gamma-aminobutyrate hydrolase family protein</fullName>
    </submittedName>
</protein>
<dbReference type="SUPFAM" id="SSF52317">
    <property type="entry name" value="Class I glutamine amidotransferase-like"/>
    <property type="match status" value="1"/>
</dbReference>
<keyword evidence="2" id="KW-1185">Reference proteome</keyword>
<dbReference type="Pfam" id="PF07722">
    <property type="entry name" value="Peptidase_C26"/>
    <property type="match status" value="1"/>
</dbReference>
<dbReference type="CDD" id="cd01745">
    <property type="entry name" value="GATase1_2"/>
    <property type="match status" value="1"/>
</dbReference>
<reference evidence="1" key="1">
    <citation type="submission" date="2022-05" db="EMBL/GenBank/DDBJ databases">
        <authorList>
            <person name="Colautti A."/>
            <person name="Iacumin L."/>
        </authorList>
    </citation>
    <scope>NUCLEOTIDE SEQUENCE</scope>
    <source>
        <strain evidence="1">SK 55</strain>
    </source>
</reference>
<comment type="caution">
    <text evidence="1">The sequence shown here is derived from an EMBL/GenBank/DDBJ whole genome shotgun (WGS) entry which is preliminary data.</text>
</comment>
<proteinExistence type="predicted"/>
<dbReference type="PANTHER" id="PTHR43235">
    <property type="entry name" value="GLUTAMINE AMIDOTRANSFERASE PB2B2.05-RELATED"/>
    <property type="match status" value="1"/>
</dbReference>
<dbReference type="AlphaFoldDB" id="A0A9X3LEV4"/>
<dbReference type="InterPro" id="IPR029062">
    <property type="entry name" value="Class_I_gatase-like"/>
</dbReference>
<keyword evidence="1" id="KW-0378">Hydrolase</keyword>
<dbReference type="Gene3D" id="3.40.50.880">
    <property type="match status" value="1"/>
</dbReference>
<gene>
    <name evidence="1" type="ORF">M9R32_05700</name>
</gene>